<proteinExistence type="predicted"/>
<reference evidence="1" key="2">
    <citation type="journal article" date="2015" name="Data Brief">
        <title>Shoot transcriptome of the giant reed, Arundo donax.</title>
        <authorList>
            <person name="Barrero R.A."/>
            <person name="Guerrero F.D."/>
            <person name="Moolhuijzen P."/>
            <person name="Goolsby J.A."/>
            <person name="Tidwell J."/>
            <person name="Bellgard S.E."/>
            <person name="Bellgard M.I."/>
        </authorList>
    </citation>
    <scope>NUCLEOTIDE SEQUENCE</scope>
    <source>
        <tissue evidence="1">Shoot tissue taken approximately 20 cm above the soil surface</tissue>
    </source>
</reference>
<organism evidence="1">
    <name type="scientific">Arundo donax</name>
    <name type="common">Giant reed</name>
    <name type="synonym">Donax arundinaceus</name>
    <dbReference type="NCBI Taxonomy" id="35708"/>
    <lineage>
        <taxon>Eukaryota</taxon>
        <taxon>Viridiplantae</taxon>
        <taxon>Streptophyta</taxon>
        <taxon>Embryophyta</taxon>
        <taxon>Tracheophyta</taxon>
        <taxon>Spermatophyta</taxon>
        <taxon>Magnoliopsida</taxon>
        <taxon>Liliopsida</taxon>
        <taxon>Poales</taxon>
        <taxon>Poaceae</taxon>
        <taxon>PACMAD clade</taxon>
        <taxon>Arundinoideae</taxon>
        <taxon>Arundineae</taxon>
        <taxon>Arundo</taxon>
    </lineage>
</organism>
<sequence>MAITWRGANNIQPL</sequence>
<protein>
    <submittedName>
        <fullName evidence="1">Uncharacterized protein</fullName>
    </submittedName>
</protein>
<name>A0A0A9B575_ARUDO</name>
<evidence type="ECO:0000313" key="1">
    <source>
        <dbReference type="EMBL" id="JAD59099.1"/>
    </source>
</evidence>
<accession>A0A0A9B575</accession>
<dbReference type="EMBL" id="GBRH01238796">
    <property type="protein sequence ID" value="JAD59099.1"/>
    <property type="molecule type" value="Transcribed_RNA"/>
</dbReference>
<reference evidence="1" key="1">
    <citation type="submission" date="2014-09" db="EMBL/GenBank/DDBJ databases">
        <authorList>
            <person name="Magalhaes I.L.F."/>
            <person name="Oliveira U."/>
            <person name="Santos F.R."/>
            <person name="Vidigal T.H.D.A."/>
            <person name="Brescovit A.D."/>
            <person name="Santos A.J."/>
        </authorList>
    </citation>
    <scope>NUCLEOTIDE SEQUENCE</scope>
    <source>
        <tissue evidence="1">Shoot tissue taken approximately 20 cm above the soil surface</tissue>
    </source>
</reference>